<keyword evidence="3" id="KW-1185">Reference proteome</keyword>
<evidence type="ECO:0008006" key="4">
    <source>
        <dbReference type="Google" id="ProtNLM"/>
    </source>
</evidence>
<gene>
    <name evidence="2" type="ORF">CCYN2B_40026</name>
</gene>
<organism evidence="2 3">
    <name type="scientific">Capnocytophaga cynodegmi</name>
    <dbReference type="NCBI Taxonomy" id="28189"/>
    <lineage>
        <taxon>Bacteria</taxon>
        <taxon>Pseudomonadati</taxon>
        <taxon>Bacteroidota</taxon>
        <taxon>Flavobacteriia</taxon>
        <taxon>Flavobacteriales</taxon>
        <taxon>Flavobacteriaceae</taxon>
        <taxon>Capnocytophaga</taxon>
    </lineage>
</organism>
<evidence type="ECO:0000256" key="1">
    <source>
        <dbReference type="SAM" id="SignalP"/>
    </source>
</evidence>
<dbReference type="EMBL" id="CDOD01000034">
    <property type="protein sequence ID" value="CEN37158.1"/>
    <property type="molecule type" value="Genomic_DNA"/>
</dbReference>
<dbReference type="RefSeq" id="WP_041992958.1">
    <property type="nucleotide sequence ID" value="NZ_CDOD01000034.1"/>
</dbReference>
<feature type="signal peptide" evidence="1">
    <location>
        <begin position="1"/>
        <end position="20"/>
    </location>
</feature>
<dbReference type="Proteomes" id="UP000038055">
    <property type="component" value="Unassembled WGS sequence"/>
</dbReference>
<evidence type="ECO:0000313" key="2">
    <source>
        <dbReference type="EMBL" id="CEN37158.1"/>
    </source>
</evidence>
<reference evidence="3" key="1">
    <citation type="submission" date="2015-01" db="EMBL/GenBank/DDBJ databases">
        <authorList>
            <person name="MANFREDI Pablo"/>
        </authorList>
    </citation>
    <scope>NUCLEOTIDE SEQUENCE [LARGE SCALE GENOMIC DNA]</scope>
    <source>
        <strain evidence="3">Ccyn2B</strain>
    </source>
</reference>
<dbReference type="InterPro" id="IPR025348">
    <property type="entry name" value="DUF4252"/>
</dbReference>
<proteinExistence type="predicted"/>
<evidence type="ECO:0000313" key="3">
    <source>
        <dbReference type="Proteomes" id="UP000038055"/>
    </source>
</evidence>
<protein>
    <recommendedName>
        <fullName evidence="4">DUF4252 domain-containing protein</fullName>
    </recommendedName>
</protein>
<dbReference type="AlphaFoldDB" id="A0A0B7HHZ1"/>
<sequence>MKTKLILLVNIFLISMSVVGQSAFDKFEENDEVTTVVVSQKMFQMLSKIDSKDSEAKEFMEIANKLTGLKVFTTENKTVAQSMKKEVQNYLSKSTLTELMRVKDKATNVKFYVKQGKSADHVSELLMFIEDGGSSNKAVILSLVGDIDLNKIGVLTKNMNLPEEIKEVKTK</sequence>
<dbReference type="eggNOG" id="ENOG502ZC31">
    <property type="taxonomic scope" value="Bacteria"/>
</dbReference>
<keyword evidence="1" id="KW-0732">Signal</keyword>
<dbReference type="STRING" id="28189.CCYN74_70027"/>
<name>A0A0B7HHZ1_9FLAO</name>
<accession>A0A0B7HHZ1</accession>
<feature type="chain" id="PRO_5002117290" description="DUF4252 domain-containing protein" evidence="1">
    <location>
        <begin position="21"/>
        <end position="171"/>
    </location>
</feature>
<dbReference type="Pfam" id="PF14060">
    <property type="entry name" value="DUF4252"/>
    <property type="match status" value="1"/>
</dbReference>